<gene>
    <name evidence="2" type="ORF">AWRI3579_g2022</name>
</gene>
<dbReference type="Proteomes" id="UP000095728">
    <property type="component" value="Unassembled WGS sequence"/>
</dbReference>
<evidence type="ECO:0000256" key="1">
    <source>
        <dbReference type="SAM" id="MobiDB-lite"/>
    </source>
</evidence>
<feature type="compositionally biased region" description="Low complexity" evidence="1">
    <location>
        <begin position="65"/>
        <end position="88"/>
    </location>
</feature>
<dbReference type="AlphaFoldDB" id="A0A1E5RF55"/>
<dbReference type="InParanoid" id="A0A1E5RF55"/>
<evidence type="ECO:0000313" key="2">
    <source>
        <dbReference type="EMBL" id="OEJ85540.1"/>
    </source>
</evidence>
<reference evidence="3" key="1">
    <citation type="journal article" date="2016" name="Genome Announc.">
        <title>Genome sequences of three species of Hanseniaspora isolated from spontaneous wine fermentations.</title>
        <authorList>
            <person name="Sternes P.R."/>
            <person name="Lee D."/>
            <person name="Kutyna D.R."/>
            <person name="Borneman A.R."/>
        </authorList>
    </citation>
    <scope>NUCLEOTIDE SEQUENCE [LARGE SCALE GENOMIC DNA]</scope>
    <source>
        <strain evidence="3">AWRI3579</strain>
    </source>
</reference>
<dbReference type="EMBL" id="LPNM01000007">
    <property type="protein sequence ID" value="OEJ85540.1"/>
    <property type="molecule type" value="Genomic_DNA"/>
</dbReference>
<feature type="region of interest" description="Disordered" evidence="1">
    <location>
        <begin position="50"/>
        <end position="124"/>
    </location>
</feature>
<name>A0A1E5RF55_9ASCO</name>
<accession>A0A1E5RF55</accession>
<comment type="caution">
    <text evidence="2">The sequence shown here is derived from an EMBL/GenBank/DDBJ whole genome shotgun (WGS) entry which is preliminary data.</text>
</comment>
<sequence length="124" mass="13959">MSTKCTFPERFKCKLQIKALRRKSGVLSKKTAKHKTSTFIKKMSRVISKIKTKLGTEKDKDTKKSQTSTTSRTSSKSTLKTSKNSKLSSKTERVGGSNAESNLDNLNPREAARRAAEERYKTQK</sequence>
<proteinExistence type="predicted"/>
<feature type="compositionally biased region" description="Basic and acidic residues" evidence="1">
    <location>
        <begin position="110"/>
        <end position="124"/>
    </location>
</feature>
<organism evidence="2 3">
    <name type="scientific">Hanseniaspora osmophila</name>
    <dbReference type="NCBI Taxonomy" id="56408"/>
    <lineage>
        <taxon>Eukaryota</taxon>
        <taxon>Fungi</taxon>
        <taxon>Dikarya</taxon>
        <taxon>Ascomycota</taxon>
        <taxon>Saccharomycotina</taxon>
        <taxon>Saccharomycetes</taxon>
        <taxon>Saccharomycodales</taxon>
        <taxon>Saccharomycodaceae</taxon>
        <taxon>Hanseniaspora</taxon>
    </lineage>
</organism>
<feature type="compositionally biased region" description="Basic and acidic residues" evidence="1">
    <location>
        <begin position="54"/>
        <end position="64"/>
    </location>
</feature>
<protein>
    <submittedName>
        <fullName evidence="2">Uncharacterized protein</fullName>
    </submittedName>
</protein>
<evidence type="ECO:0000313" key="3">
    <source>
        <dbReference type="Proteomes" id="UP000095728"/>
    </source>
</evidence>
<keyword evidence="3" id="KW-1185">Reference proteome</keyword>